<comment type="caution">
    <text evidence="1">The sequence shown here is derived from an EMBL/GenBank/DDBJ whole genome shotgun (WGS) entry which is preliminary data.</text>
</comment>
<dbReference type="EMBL" id="JWZT01002857">
    <property type="protein sequence ID" value="KII68458.1"/>
    <property type="molecule type" value="Genomic_DNA"/>
</dbReference>
<organism evidence="1 2">
    <name type="scientific">Thelohanellus kitauei</name>
    <name type="common">Myxosporean</name>
    <dbReference type="NCBI Taxonomy" id="669202"/>
    <lineage>
        <taxon>Eukaryota</taxon>
        <taxon>Metazoa</taxon>
        <taxon>Cnidaria</taxon>
        <taxon>Myxozoa</taxon>
        <taxon>Myxosporea</taxon>
        <taxon>Bivalvulida</taxon>
        <taxon>Platysporina</taxon>
        <taxon>Myxobolidae</taxon>
        <taxon>Thelohanellus</taxon>
    </lineage>
</organism>
<accession>A0A0C2JGQ0</accession>
<dbReference type="OMA" id="RMILLAD"/>
<dbReference type="PANTHER" id="PTHR45913">
    <property type="entry name" value="EPM2A-INTERACTING PROTEIN 1"/>
    <property type="match status" value="1"/>
</dbReference>
<reference evidence="1 2" key="1">
    <citation type="journal article" date="2014" name="Genome Biol. Evol.">
        <title>The genome of the myxosporean Thelohanellus kitauei shows adaptations to nutrient acquisition within its fish host.</title>
        <authorList>
            <person name="Yang Y."/>
            <person name="Xiong J."/>
            <person name="Zhou Z."/>
            <person name="Huo F."/>
            <person name="Miao W."/>
            <person name="Ran C."/>
            <person name="Liu Y."/>
            <person name="Zhang J."/>
            <person name="Feng J."/>
            <person name="Wang M."/>
            <person name="Wang M."/>
            <person name="Wang L."/>
            <person name="Yao B."/>
        </authorList>
    </citation>
    <scope>NUCLEOTIDE SEQUENCE [LARGE SCALE GENOMIC DNA]</scope>
    <source>
        <strain evidence="1">Wuqing</strain>
    </source>
</reference>
<evidence type="ECO:0000313" key="2">
    <source>
        <dbReference type="Proteomes" id="UP000031668"/>
    </source>
</evidence>
<dbReference type="Proteomes" id="UP000031668">
    <property type="component" value="Unassembled WGS sequence"/>
</dbReference>
<dbReference type="PANTHER" id="PTHR45913:SF19">
    <property type="entry name" value="LOW QUALITY PROTEIN: ZINC FINGER BED DOMAIN-CONTAINING PROTEIN 5-LIKE"/>
    <property type="match status" value="1"/>
</dbReference>
<dbReference type="AlphaFoldDB" id="A0A0C2JGQ0"/>
<protein>
    <recommendedName>
        <fullName evidence="3">SCAN domain-containing protein 3</fullName>
    </recommendedName>
</protein>
<evidence type="ECO:0000313" key="1">
    <source>
        <dbReference type="EMBL" id="KII68458.1"/>
    </source>
</evidence>
<name>A0A0C2JGQ0_THEKT</name>
<gene>
    <name evidence="1" type="ORF">RF11_10816</name>
</gene>
<dbReference type="OrthoDB" id="6144063at2759"/>
<sequence>MKPSKLKLHLATMHFELVSQPVEYFERYEELNLKQKVKITPLTSVNEIARRASYLVALRVARSKKPHKIVEALILPARVVMCEVVLESEYSQKRKAIQLSDSTVSRRVAYMSEDLCCQLIARLQHATFIFQLNEFCRSYR</sequence>
<evidence type="ECO:0008006" key="3">
    <source>
        <dbReference type="Google" id="ProtNLM"/>
    </source>
</evidence>
<keyword evidence="2" id="KW-1185">Reference proteome</keyword>
<proteinExistence type="predicted"/>